<dbReference type="RefSeq" id="WP_122973740.1">
    <property type="nucleotide sequence ID" value="NZ_RHLQ01000092.1"/>
</dbReference>
<comment type="caution">
    <text evidence="1">The sequence shown here is derived from an EMBL/GenBank/DDBJ whole genome shotgun (WGS) entry which is preliminary data.</text>
</comment>
<gene>
    <name evidence="1" type="ORF">EC501_18155</name>
</gene>
<reference evidence="1 2" key="1">
    <citation type="journal article" date="2014" name="Int. J. Syst. Evol. Microbiol.">
        <title>Lysinibacillus halotolerans sp. nov., isolated from saline-alkaline soil.</title>
        <authorList>
            <person name="Kong D."/>
            <person name="Wang Y."/>
            <person name="Zhao B."/>
            <person name="Li Y."/>
            <person name="Song J."/>
            <person name="Zhai Y."/>
            <person name="Zhang C."/>
            <person name="Wang H."/>
            <person name="Chen X."/>
            <person name="Zhao B."/>
            <person name="Ruan Z."/>
        </authorList>
    </citation>
    <scope>NUCLEOTIDE SEQUENCE [LARGE SCALE GENOMIC DNA]</scope>
    <source>
        <strain evidence="1 2">MCCC 1A12703</strain>
    </source>
</reference>
<sequence>MNKKEMKQIQIVDVIANKLSGGSDITGECISNVDVDFIIDTPQEIVIFDKIYRIDRIKLLSSYDELVFRLASKTIIFEELEVSKIFVHKIYNLLNDLQSKGNLLSGWDFRDEVLEILSDNNRLSSINYREESGEVFGTLFVWGTDENGFWNQRYKCFQSEIENYLSKISNYEDYDFEFKYILY</sequence>
<proteinExistence type="predicted"/>
<dbReference type="Proteomes" id="UP000279909">
    <property type="component" value="Unassembled WGS sequence"/>
</dbReference>
<organism evidence="1 2">
    <name type="scientific">Lysinibacillus halotolerans</name>
    <dbReference type="NCBI Taxonomy" id="1368476"/>
    <lineage>
        <taxon>Bacteria</taxon>
        <taxon>Bacillati</taxon>
        <taxon>Bacillota</taxon>
        <taxon>Bacilli</taxon>
        <taxon>Bacillales</taxon>
        <taxon>Bacillaceae</taxon>
        <taxon>Lysinibacillus</taxon>
    </lineage>
</organism>
<accession>A0A3M8GYQ1</accession>
<evidence type="ECO:0000313" key="2">
    <source>
        <dbReference type="Proteomes" id="UP000279909"/>
    </source>
</evidence>
<evidence type="ECO:0000313" key="1">
    <source>
        <dbReference type="EMBL" id="RNC95383.1"/>
    </source>
</evidence>
<dbReference type="AlphaFoldDB" id="A0A3M8GYQ1"/>
<dbReference type="OrthoDB" id="2991141at2"/>
<dbReference type="EMBL" id="RHLQ01000092">
    <property type="protein sequence ID" value="RNC95383.1"/>
    <property type="molecule type" value="Genomic_DNA"/>
</dbReference>
<keyword evidence="2" id="KW-1185">Reference proteome</keyword>
<name>A0A3M8GYQ1_9BACI</name>
<protein>
    <submittedName>
        <fullName evidence="1">Uncharacterized protein</fullName>
    </submittedName>
</protein>